<keyword evidence="2" id="KW-1185">Reference proteome</keyword>
<gene>
    <name evidence="1" type="ORF">DPEC_G00345540</name>
</gene>
<proteinExistence type="predicted"/>
<sequence>MLSGPGGCHQRPALPPDDTSYLHITLTPSKESVARRWCRRLRINGAPCVRQYFANLPPLSVCHLNPGPLKQHVTNAGENRHVLENSGAGQRSRPHSGESAQVTYIRACQGKTIETPAEQAVGNSRKNK</sequence>
<comment type="caution">
    <text evidence="1">The sequence shown here is derived from an EMBL/GenBank/DDBJ whole genome shotgun (WGS) entry which is preliminary data.</text>
</comment>
<protein>
    <submittedName>
        <fullName evidence="1">Uncharacterized protein</fullName>
    </submittedName>
</protein>
<organism evidence="1 2">
    <name type="scientific">Dallia pectoralis</name>
    <name type="common">Alaska blackfish</name>
    <dbReference type="NCBI Taxonomy" id="75939"/>
    <lineage>
        <taxon>Eukaryota</taxon>
        <taxon>Metazoa</taxon>
        <taxon>Chordata</taxon>
        <taxon>Craniata</taxon>
        <taxon>Vertebrata</taxon>
        <taxon>Euteleostomi</taxon>
        <taxon>Actinopterygii</taxon>
        <taxon>Neopterygii</taxon>
        <taxon>Teleostei</taxon>
        <taxon>Protacanthopterygii</taxon>
        <taxon>Esociformes</taxon>
        <taxon>Umbridae</taxon>
        <taxon>Dallia</taxon>
    </lineage>
</organism>
<reference evidence="1" key="1">
    <citation type="submission" date="2021-05" db="EMBL/GenBank/DDBJ databases">
        <authorList>
            <person name="Pan Q."/>
            <person name="Jouanno E."/>
            <person name="Zahm M."/>
            <person name="Klopp C."/>
            <person name="Cabau C."/>
            <person name="Louis A."/>
            <person name="Berthelot C."/>
            <person name="Parey E."/>
            <person name="Roest Crollius H."/>
            <person name="Montfort J."/>
            <person name="Robinson-Rechavi M."/>
            <person name="Bouchez O."/>
            <person name="Lampietro C."/>
            <person name="Lopez Roques C."/>
            <person name="Donnadieu C."/>
            <person name="Postlethwait J."/>
            <person name="Bobe J."/>
            <person name="Dillon D."/>
            <person name="Chandos A."/>
            <person name="von Hippel F."/>
            <person name="Guiguen Y."/>
        </authorList>
    </citation>
    <scope>NUCLEOTIDE SEQUENCE</scope>
    <source>
        <strain evidence="1">YG-Jan2019</strain>
    </source>
</reference>
<dbReference type="Proteomes" id="UP001157502">
    <property type="component" value="Chromosome 35"/>
</dbReference>
<dbReference type="EMBL" id="CM055762">
    <property type="protein sequence ID" value="KAJ7985927.1"/>
    <property type="molecule type" value="Genomic_DNA"/>
</dbReference>
<evidence type="ECO:0000313" key="1">
    <source>
        <dbReference type="EMBL" id="KAJ7985927.1"/>
    </source>
</evidence>
<name>A0ACC2F3K5_DALPE</name>
<accession>A0ACC2F3K5</accession>
<evidence type="ECO:0000313" key="2">
    <source>
        <dbReference type="Proteomes" id="UP001157502"/>
    </source>
</evidence>